<accession>A0A9P3CBQ1</accession>
<protein>
    <submittedName>
        <fullName evidence="1">Uncharacterized protein</fullName>
    </submittedName>
</protein>
<gene>
    <name evidence="1" type="ORF">CKM354_000087600</name>
</gene>
<organism evidence="1 2">
    <name type="scientific">Cercospora kikuchii</name>
    <dbReference type="NCBI Taxonomy" id="84275"/>
    <lineage>
        <taxon>Eukaryota</taxon>
        <taxon>Fungi</taxon>
        <taxon>Dikarya</taxon>
        <taxon>Ascomycota</taxon>
        <taxon>Pezizomycotina</taxon>
        <taxon>Dothideomycetes</taxon>
        <taxon>Dothideomycetidae</taxon>
        <taxon>Mycosphaerellales</taxon>
        <taxon>Mycosphaerellaceae</taxon>
        <taxon>Cercospora</taxon>
    </lineage>
</organism>
<reference evidence="1 2" key="1">
    <citation type="submission" date="2021-01" db="EMBL/GenBank/DDBJ databases">
        <title>Cercospora kikuchii MAFF 305040 whole genome shotgun sequence.</title>
        <authorList>
            <person name="Kashiwa T."/>
            <person name="Suzuki T."/>
        </authorList>
    </citation>
    <scope>NUCLEOTIDE SEQUENCE [LARGE SCALE GENOMIC DNA]</scope>
    <source>
        <strain evidence="1 2">MAFF 305040</strain>
    </source>
</reference>
<keyword evidence="2" id="KW-1185">Reference proteome</keyword>
<evidence type="ECO:0000313" key="1">
    <source>
        <dbReference type="EMBL" id="GIZ37430.1"/>
    </source>
</evidence>
<sequence>MKPAFQLQSESDGILVQATMTSQSASAVTGAEAEPLEEKPFPLLELPVELVLRILRFAILGSAERRAIPVTPIRRKRATEAAQPPITKACRLLRKEGLMIFCKECIFHCSGYALDLRAMCKWLAAIGPKHCSLISSIAVFLNSYYTAGSDVSTMVWGEVVDQFMTVADCAASEGLDTSRMCVLFAKGKLVLSGEELVEPKEASNSVVFSDSFQISVQEPTGTLKDGWTSLKDLLISCGCFNDTGAMGLRLAEG</sequence>
<name>A0A9P3CBQ1_9PEZI</name>
<evidence type="ECO:0000313" key="2">
    <source>
        <dbReference type="Proteomes" id="UP000825890"/>
    </source>
</evidence>
<dbReference type="RefSeq" id="XP_044651917.1">
    <property type="nucleotide sequence ID" value="XM_044795982.1"/>
</dbReference>
<dbReference type="AlphaFoldDB" id="A0A9P3CBQ1"/>
<dbReference type="GeneID" id="68286451"/>
<dbReference type="EMBL" id="BOLY01000001">
    <property type="protein sequence ID" value="GIZ37430.1"/>
    <property type="molecule type" value="Genomic_DNA"/>
</dbReference>
<proteinExistence type="predicted"/>
<comment type="caution">
    <text evidence="1">The sequence shown here is derived from an EMBL/GenBank/DDBJ whole genome shotgun (WGS) entry which is preliminary data.</text>
</comment>
<dbReference type="Proteomes" id="UP000825890">
    <property type="component" value="Unassembled WGS sequence"/>
</dbReference>